<keyword evidence="14" id="KW-1185">Reference proteome</keyword>
<comment type="caution">
    <text evidence="13">The sequence shown here is derived from an EMBL/GenBank/DDBJ whole genome shotgun (WGS) entry which is preliminary data.</text>
</comment>
<name>A0A642V8C6_9ASCO</name>
<accession>A0A642V8C6</accession>
<dbReference type="InterPro" id="IPR037363">
    <property type="entry name" value="Sec13/Seh1_fam"/>
</dbReference>
<dbReference type="GO" id="GO:0034198">
    <property type="term" value="P:cellular response to amino acid starvation"/>
    <property type="evidence" value="ECO:0007669"/>
    <property type="project" value="TreeGrafter"/>
</dbReference>
<evidence type="ECO:0008006" key="15">
    <source>
        <dbReference type="Google" id="ProtNLM"/>
    </source>
</evidence>
<evidence type="ECO:0000313" key="14">
    <source>
        <dbReference type="Proteomes" id="UP000761534"/>
    </source>
</evidence>
<dbReference type="GO" id="GO:0051028">
    <property type="term" value="P:mRNA transport"/>
    <property type="evidence" value="ECO:0007669"/>
    <property type="project" value="UniProtKB-KW"/>
</dbReference>
<dbReference type="VEuPathDB" id="FungiDB:TRICI_001739"/>
<evidence type="ECO:0000256" key="1">
    <source>
        <dbReference type="ARBA" id="ARBA00004567"/>
    </source>
</evidence>
<dbReference type="InterPro" id="IPR015943">
    <property type="entry name" value="WD40/YVTN_repeat-like_dom_sf"/>
</dbReference>
<dbReference type="Gene3D" id="2.130.10.10">
    <property type="entry name" value="YVTN repeat-like/Quinoprotein amine dehydrogenase"/>
    <property type="match status" value="1"/>
</dbReference>
<evidence type="ECO:0000256" key="10">
    <source>
        <dbReference type="ARBA" id="ARBA00023242"/>
    </source>
</evidence>
<dbReference type="PANTHER" id="PTHR11024">
    <property type="entry name" value="NUCLEAR PORE COMPLEX PROTEIN SEC13 / SEH1 FAMILY MEMBER"/>
    <property type="match status" value="1"/>
</dbReference>
<dbReference type="FunFam" id="2.130.10.10:FF:000578">
    <property type="entry name" value="Nucleoporin seh1"/>
    <property type="match status" value="1"/>
</dbReference>
<evidence type="ECO:0000256" key="2">
    <source>
        <dbReference type="ARBA" id="ARBA00010102"/>
    </source>
</evidence>
<dbReference type="GO" id="GO:0005198">
    <property type="term" value="F:structural molecule activity"/>
    <property type="evidence" value="ECO:0007669"/>
    <property type="project" value="InterPro"/>
</dbReference>
<protein>
    <recommendedName>
        <fullName evidence="15">Anaphase-promoting complex subunit 4 WD40 domain-containing protein</fullName>
    </recommendedName>
</protein>
<keyword evidence="6" id="KW-0509">mRNA transport</keyword>
<dbReference type="InterPro" id="IPR001680">
    <property type="entry name" value="WD40_rpt"/>
</dbReference>
<proteinExistence type="inferred from homology"/>
<dbReference type="PROSITE" id="PS50294">
    <property type="entry name" value="WD_REPEATS_REGION"/>
    <property type="match status" value="1"/>
</dbReference>
<dbReference type="GO" id="GO:0035859">
    <property type="term" value="C:Seh1-associated complex"/>
    <property type="evidence" value="ECO:0007669"/>
    <property type="project" value="TreeGrafter"/>
</dbReference>
<dbReference type="EMBL" id="SWFS01000123">
    <property type="protein sequence ID" value="KAA8916088.1"/>
    <property type="molecule type" value="Genomic_DNA"/>
</dbReference>
<keyword evidence="5" id="KW-0677">Repeat</keyword>
<dbReference type="InterPro" id="IPR036322">
    <property type="entry name" value="WD40_repeat_dom_sf"/>
</dbReference>
<dbReference type="PANTHER" id="PTHR11024:SF3">
    <property type="entry name" value="NUCLEOPORIN SEH1"/>
    <property type="match status" value="1"/>
</dbReference>
<keyword evidence="3" id="KW-0813">Transport</keyword>
<keyword evidence="10" id="KW-0539">Nucleus</keyword>
<comment type="subcellular location">
    <subcellularLocation>
        <location evidence="11">Endomembrane system</location>
        <topology evidence="11">Peripheral membrane protein</topology>
        <orientation evidence="11">Cytoplasmic side</orientation>
    </subcellularLocation>
    <subcellularLocation>
        <location evidence="1">Nucleus</location>
        <location evidence="1">Nuclear pore complex</location>
    </subcellularLocation>
</comment>
<dbReference type="GO" id="GO:0015031">
    <property type="term" value="P:protein transport"/>
    <property type="evidence" value="ECO:0007669"/>
    <property type="project" value="UniProtKB-KW"/>
</dbReference>
<reference evidence="13" key="1">
    <citation type="journal article" date="2019" name="G3 (Bethesda)">
        <title>Genome Assemblies of Two Rare Opportunistic Yeast Pathogens: Diutina rugosa (syn. Candida rugosa) and Trichomonascus ciferrii (syn. Candida ciferrii).</title>
        <authorList>
            <person name="Mixao V."/>
            <person name="Saus E."/>
            <person name="Hansen A.P."/>
            <person name="Lass-Florl C."/>
            <person name="Gabaldon T."/>
        </authorList>
    </citation>
    <scope>NUCLEOTIDE SEQUENCE</scope>
    <source>
        <strain evidence="13">CBS 4856</strain>
    </source>
</reference>
<keyword evidence="4 12" id="KW-0853">WD repeat</keyword>
<dbReference type="SUPFAM" id="SSF50978">
    <property type="entry name" value="WD40 repeat-like"/>
    <property type="match status" value="1"/>
</dbReference>
<dbReference type="PROSITE" id="PS50082">
    <property type="entry name" value="WD_REPEATS_2"/>
    <property type="match status" value="1"/>
</dbReference>
<evidence type="ECO:0000256" key="8">
    <source>
        <dbReference type="ARBA" id="ARBA00023010"/>
    </source>
</evidence>
<evidence type="ECO:0000256" key="3">
    <source>
        <dbReference type="ARBA" id="ARBA00022448"/>
    </source>
</evidence>
<dbReference type="AlphaFoldDB" id="A0A642V8C6"/>
<evidence type="ECO:0000256" key="6">
    <source>
        <dbReference type="ARBA" id="ARBA00022816"/>
    </source>
</evidence>
<evidence type="ECO:0000256" key="12">
    <source>
        <dbReference type="PROSITE-ProRule" id="PRU00221"/>
    </source>
</evidence>
<evidence type="ECO:0000256" key="9">
    <source>
        <dbReference type="ARBA" id="ARBA00023132"/>
    </source>
</evidence>
<dbReference type="Proteomes" id="UP000761534">
    <property type="component" value="Unassembled WGS sequence"/>
</dbReference>
<keyword evidence="8" id="KW-0811">Translocation</keyword>
<evidence type="ECO:0000313" key="13">
    <source>
        <dbReference type="EMBL" id="KAA8916088.1"/>
    </source>
</evidence>
<evidence type="ECO:0000256" key="4">
    <source>
        <dbReference type="ARBA" id="ARBA00022574"/>
    </source>
</evidence>
<dbReference type="SMART" id="SM00320">
    <property type="entry name" value="WD40"/>
    <property type="match status" value="4"/>
</dbReference>
<dbReference type="GO" id="GO:1904263">
    <property type="term" value="P:positive regulation of TORC1 signaling"/>
    <property type="evidence" value="ECO:0007669"/>
    <property type="project" value="TreeGrafter"/>
</dbReference>
<keyword evidence="9" id="KW-0906">Nuclear pore complex</keyword>
<evidence type="ECO:0000256" key="7">
    <source>
        <dbReference type="ARBA" id="ARBA00022927"/>
    </source>
</evidence>
<evidence type="ECO:0000256" key="5">
    <source>
        <dbReference type="ARBA" id="ARBA00022737"/>
    </source>
</evidence>
<dbReference type="GO" id="GO:0031080">
    <property type="term" value="C:nuclear pore outer ring"/>
    <property type="evidence" value="ECO:0007669"/>
    <property type="project" value="TreeGrafter"/>
</dbReference>
<comment type="similarity">
    <text evidence="2">Belongs to the WD repeat SEC13 family.</text>
</comment>
<evidence type="ECO:0000256" key="11">
    <source>
        <dbReference type="ARBA" id="ARBA00029433"/>
    </source>
</evidence>
<keyword evidence="7" id="KW-0653">Protein transport</keyword>
<gene>
    <name evidence="13" type="ORF">TRICI_001739</name>
</gene>
<dbReference type="Pfam" id="PF00400">
    <property type="entry name" value="WD40"/>
    <property type="match status" value="3"/>
</dbReference>
<organism evidence="13 14">
    <name type="scientific">Trichomonascus ciferrii</name>
    <dbReference type="NCBI Taxonomy" id="44093"/>
    <lineage>
        <taxon>Eukaryota</taxon>
        <taxon>Fungi</taxon>
        <taxon>Dikarya</taxon>
        <taxon>Ascomycota</taxon>
        <taxon>Saccharomycotina</taxon>
        <taxon>Dipodascomycetes</taxon>
        <taxon>Dipodascales</taxon>
        <taxon>Trichomonascaceae</taxon>
        <taxon>Trichomonascus</taxon>
        <taxon>Trichomonascus ciferrii complex</taxon>
    </lineage>
</organism>
<sequence length="322" mass="36153">MKPFLAGHEDLRLATCSSDQHIKVFDKTDNDEWESNDMWKAHDSAVVKVTWASPEYGQVLASCSHDCSVRIFEEDSREPINSGKRWKRRHIISDFKGPLYDLEFAPSHLGLKLASIGSDGVFRIHEALDPNSMNYWTALVEITMLSTPPKESLQSCFALSWCPSLFFKESIVVCVLDDAFIYQKDSMGKFVRAAQLPEHKGLIRDVAWAPSMGRGYQLIATASKDGYVRIFKVSQPSDEASNHGFGPQGNLTIPELNVELLSQFDDHQGEVWRVSWNLTGTVLASSGDDGKVRFWKSSYSSEFQCMAVVSAEERGEEAIEEV</sequence>
<feature type="repeat" description="WD" evidence="12">
    <location>
        <begin position="264"/>
        <end position="296"/>
    </location>
</feature>
<dbReference type="OrthoDB" id="5566198at2759"/>